<comment type="caution">
    <text evidence="3">The sequence shown here is derived from an EMBL/GenBank/DDBJ whole genome shotgun (WGS) entry which is preliminary data.</text>
</comment>
<proteinExistence type="predicted"/>
<organism evidence="3 4">
    <name type="scientific">Funneliformis geosporum</name>
    <dbReference type="NCBI Taxonomy" id="1117311"/>
    <lineage>
        <taxon>Eukaryota</taxon>
        <taxon>Fungi</taxon>
        <taxon>Fungi incertae sedis</taxon>
        <taxon>Mucoromycota</taxon>
        <taxon>Glomeromycotina</taxon>
        <taxon>Glomeromycetes</taxon>
        <taxon>Glomerales</taxon>
        <taxon>Glomeraceae</taxon>
        <taxon>Funneliformis</taxon>
    </lineage>
</organism>
<accession>A0A9W4SCT2</accession>
<dbReference type="EMBL" id="CAMKVN010000165">
    <property type="protein sequence ID" value="CAI2164600.1"/>
    <property type="molecule type" value="Genomic_DNA"/>
</dbReference>
<sequence length="156" mass="18550">MSKKITGRVKPLSLKSTPEFHQRLKTLASEEKCLMIEILEQAMELYEKDRKKAEKENTVPQISQAEVPQRRVDKRPFREIPNGETETRKKLLENKKNRKNFLEAILCQTDPYTKKRHAKLNSFVNYDRAEREKLNRQIQRLEKEIAELEGLIKKRC</sequence>
<protein>
    <submittedName>
        <fullName evidence="3">19009_t:CDS:1</fullName>
    </submittedName>
</protein>
<gene>
    <name evidence="3" type="ORF">FWILDA_LOCUS1650</name>
</gene>
<evidence type="ECO:0000313" key="3">
    <source>
        <dbReference type="EMBL" id="CAI2164600.1"/>
    </source>
</evidence>
<feature type="region of interest" description="Disordered" evidence="2">
    <location>
        <begin position="50"/>
        <end position="70"/>
    </location>
</feature>
<evidence type="ECO:0000256" key="1">
    <source>
        <dbReference type="SAM" id="Coils"/>
    </source>
</evidence>
<dbReference type="Proteomes" id="UP001153678">
    <property type="component" value="Unassembled WGS sequence"/>
</dbReference>
<evidence type="ECO:0000256" key="2">
    <source>
        <dbReference type="SAM" id="MobiDB-lite"/>
    </source>
</evidence>
<evidence type="ECO:0000313" key="4">
    <source>
        <dbReference type="Proteomes" id="UP001153678"/>
    </source>
</evidence>
<feature type="coiled-coil region" evidence="1">
    <location>
        <begin position="124"/>
        <end position="154"/>
    </location>
</feature>
<name>A0A9W4SCT2_9GLOM</name>
<keyword evidence="1" id="KW-0175">Coiled coil</keyword>
<reference evidence="3" key="1">
    <citation type="submission" date="2022-08" db="EMBL/GenBank/DDBJ databases">
        <authorList>
            <person name="Kallberg Y."/>
            <person name="Tangrot J."/>
            <person name="Rosling A."/>
        </authorList>
    </citation>
    <scope>NUCLEOTIDE SEQUENCE</scope>
    <source>
        <strain evidence="3">Wild A</strain>
    </source>
</reference>
<dbReference type="OrthoDB" id="10554476at2759"/>
<dbReference type="AlphaFoldDB" id="A0A9W4SCT2"/>
<keyword evidence="4" id="KW-1185">Reference proteome</keyword>